<protein>
    <submittedName>
        <fullName evidence="2">Uncharacterized protein</fullName>
    </submittedName>
</protein>
<sequence length="50" mass="5033">MIGDALDEPPVQGLYGLQIFRGVEGFGSSEDQGAGRVGTPPIAASTDLAA</sequence>
<comment type="caution">
    <text evidence="2">The sequence shown here is derived from an EMBL/GenBank/DDBJ whole genome shotgun (WGS) entry which is preliminary data.</text>
</comment>
<accession>A0ABT1K3F7</accession>
<organism evidence="2 3">
    <name type="scientific">Nonomuraea roseoviolacea subsp. carminata</name>
    <dbReference type="NCBI Taxonomy" id="160689"/>
    <lineage>
        <taxon>Bacteria</taxon>
        <taxon>Bacillati</taxon>
        <taxon>Actinomycetota</taxon>
        <taxon>Actinomycetes</taxon>
        <taxon>Streptosporangiales</taxon>
        <taxon>Streptosporangiaceae</taxon>
        <taxon>Nonomuraea</taxon>
    </lineage>
</organism>
<feature type="region of interest" description="Disordered" evidence="1">
    <location>
        <begin position="28"/>
        <end position="50"/>
    </location>
</feature>
<gene>
    <name evidence="2" type="ORF">HD595_003706</name>
</gene>
<evidence type="ECO:0000313" key="3">
    <source>
        <dbReference type="Proteomes" id="UP001320766"/>
    </source>
</evidence>
<reference evidence="2 3" key="1">
    <citation type="submission" date="2022-06" db="EMBL/GenBank/DDBJ databases">
        <title>Sequencing the genomes of 1000 actinobacteria strains.</title>
        <authorList>
            <person name="Klenk H.-P."/>
        </authorList>
    </citation>
    <scope>NUCLEOTIDE SEQUENCE [LARGE SCALE GENOMIC DNA]</scope>
    <source>
        <strain evidence="2 3">DSM 44170</strain>
    </source>
</reference>
<name>A0ABT1K3F7_9ACTN</name>
<keyword evidence="3" id="KW-1185">Reference proteome</keyword>
<dbReference type="EMBL" id="JAMZEC010000001">
    <property type="protein sequence ID" value="MCP2347584.1"/>
    <property type="molecule type" value="Genomic_DNA"/>
</dbReference>
<proteinExistence type="predicted"/>
<dbReference type="Proteomes" id="UP001320766">
    <property type="component" value="Unassembled WGS sequence"/>
</dbReference>
<evidence type="ECO:0000313" key="2">
    <source>
        <dbReference type="EMBL" id="MCP2347584.1"/>
    </source>
</evidence>
<evidence type="ECO:0000256" key="1">
    <source>
        <dbReference type="SAM" id="MobiDB-lite"/>
    </source>
</evidence>